<keyword evidence="4" id="KW-0677">Repeat</keyword>
<dbReference type="InterPro" id="IPR057598">
    <property type="entry name" value="Fn3_PTPRU"/>
</dbReference>
<comment type="subcellular location">
    <subcellularLocation>
        <location evidence="1">Membrane</location>
        <topology evidence="1">Single-pass type I membrane protein</topology>
    </subcellularLocation>
</comment>
<dbReference type="InterPro" id="IPR013783">
    <property type="entry name" value="Ig-like_fold"/>
</dbReference>
<evidence type="ECO:0000256" key="8">
    <source>
        <dbReference type="ARBA" id="ARBA00023180"/>
    </source>
</evidence>
<dbReference type="Pfam" id="PF23144">
    <property type="entry name" value="Fn3_PTPRU"/>
    <property type="match status" value="1"/>
</dbReference>
<dbReference type="PANTHER" id="PTHR24051:SF9">
    <property type="entry name" value="FIBRONECTIN TYPE-III DOMAIN-CONTAINING PROTEIN"/>
    <property type="match status" value="1"/>
</dbReference>
<dbReference type="InterPro" id="IPR051622">
    <property type="entry name" value="R-tyr_protein_phosphatases"/>
</dbReference>
<dbReference type="InterPro" id="IPR036116">
    <property type="entry name" value="FN3_sf"/>
</dbReference>
<dbReference type="EMBL" id="JARKHS020001987">
    <property type="protein sequence ID" value="KAK8787230.1"/>
    <property type="molecule type" value="Genomic_DNA"/>
</dbReference>
<proteinExistence type="predicted"/>
<comment type="caution">
    <text evidence="11">The sequence shown here is derived from an EMBL/GenBank/DDBJ whole genome shotgun (WGS) entry which is preliminary data.</text>
</comment>
<keyword evidence="8" id="KW-0325">Glycoprotein</keyword>
<dbReference type="PANTHER" id="PTHR24051">
    <property type="entry name" value="SUSHI DOMAIN-CONTAINING PROTEIN 1"/>
    <property type="match status" value="1"/>
</dbReference>
<dbReference type="PROSITE" id="PS50853">
    <property type="entry name" value="FN3"/>
    <property type="match status" value="1"/>
</dbReference>
<dbReference type="AlphaFoldDB" id="A0AAQ4FJ68"/>
<evidence type="ECO:0000256" key="5">
    <source>
        <dbReference type="ARBA" id="ARBA00022989"/>
    </source>
</evidence>
<accession>A0AAQ4FJ68</accession>
<keyword evidence="3" id="KW-0732">Signal</keyword>
<dbReference type="GO" id="GO:0016020">
    <property type="term" value="C:membrane"/>
    <property type="evidence" value="ECO:0007669"/>
    <property type="project" value="UniProtKB-SubCell"/>
</dbReference>
<dbReference type="Proteomes" id="UP001321473">
    <property type="component" value="Unassembled WGS sequence"/>
</dbReference>
<feature type="domain" description="Fibronectin type-III" evidence="10">
    <location>
        <begin position="1"/>
        <end position="66"/>
    </location>
</feature>
<sequence>MLTNSWQPQSVVLNISEKPEFYLRGLFPGSTYMVCVQASTSAGFGDAICGNFSTKASPPEVQVEPMVGTIANQTVTVLLSPVDSIKGPINAYYLVVVREGSSIPTPVRLVNYSTAEEMRLGHYVAAHLNPRQLKDTPIFVVGDGSAVGGFENPPLTDATPYRFGLLAETKFSGEVLYGYRLTAPVIVNGSGNAAGAGVVIGAILVILCLILAATALAYYYTR</sequence>
<dbReference type="InterPro" id="IPR003961">
    <property type="entry name" value="FN3_dom"/>
</dbReference>
<evidence type="ECO:0000256" key="7">
    <source>
        <dbReference type="ARBA" id="ARBA00023157"/>
    </source>
</evidence>
<keyword evidence="12" id="KW-1185">Reference proteome</keyword>
<evidence type="ECO:0000256" key="3">
    <source>
        <dbReference type="ARBA" id="ARBA00022729"/>
    </source>
</evidence>
<organism evidence="11 12">
    <name type="scientific">Amblyomma americanum</name>
    <name type="common">Lone star tick</name>
    <dbReference type="NCBI Taxonomy" id="6943"/>
    <lineage>
        <taxon>Eukaryota</taxon>
        <taxon>Metazoa</taxon>
        <taxon>Ecdysozoa</taxon>
        <taxon>Arthropoda</taxon>
        <taxon>Chelicerata</taxon>
        <taxon>Arachnida</taxon>
        <taxon>Acari</taxon>
        <taxon>Parasitiformes</taxon>
        <taxon>Ixodida</taxon>
        <taxon>Ixodoidea</taxon>
        <taxon>Ixodidae</taxon>
        <taxon>Amblyomminae</taxon>
        <taxon>Amblyomma</taxon>
    </lineage>
</organism>
<evidence type="ECO:0000256" key="1">
    <source>
        <dbReference type="ARBA" id="ARBA00004479"/>
    </source>
</evidence>
<feature type="transmembrane region" description="Helical" evidence="9">
    <location>
        <begin position="194"/>
        <end position="220"/>
    </location>
</feature>
<keyword evidence="5 9" id="KW-1133">Transmembrane helix</keyword>
<evidence type="ECO:0000256" key="4">
    <source>
        <dbReference type="ARBA" id="ARBA00022737"/>
    </source>
</evidence>
<keyword evidence="6 9" id="KW-0472">Membrane</keyword>
<evidence type="ECO:0000259" key="10">
    <source>
        <dbReference type="PROSITE" id="PS50853"/>
    </source>
</evidence>
<dbReference type="Gene3D" id="2.60.40.10">
    <property type="entry name" value="Immunoglobulins"/>
    <property type="match status" value="1"/>
</dbReference>
<feature type="non-terminal residue" evidence="11">
    <location>
        <position position="222"/>
    </location>
</feature>
<dbReference type="SUPFAM" id="SSF49265">
    <property type="entry name" value="Fibronectin type III"/>
    <property type="match status" value="1"/>
</dbReference>
<keyword evidence="2 9" id="KW-0812">Transmembrane</keyword>
<evidence type="ECO:0000256" key="9">
    <source>
        <dbReference type="SAM" id="Phobius"/>
    </source>
</evidence>
<reference evidence="11 12" key="1">
    <citation type="journal article" date="2023" name="Arcadia Sci">
        <title>De novo assembly of a long-read Amblyomma americanum tick genome.</title>
        <authorList>
            <person name="Chou S."/>
            <person name="Poskanzer K.E."/>
            <person name="Rollins M."/>
            <person name="Thuy-Boun P.S."/>
        </authorList>
    </citation>
    <scope>NUCLEOTIDE SEQUENCE [LARGE SCALE GENOMIC DNA]</scope>
    <source>
        <strain evidence="11">F_SG_1</strain>
        <tissue evidence="11">Salivary glands</tissue>
    </source>
</reference>
<evidence type="ECO:0000256" key="6">
    <source>
        <dbReference type="ARBA" id="ARBA00023136"/>
    </source>
</evidence>
<evidence type="ECO:0000313" key="12">
    <source>
        <dbReference type="Proteomes" id="UP001321473"/>
    </source>
</evidence>
<evidence type="ECO:0000256" key="2">
    <source>
        <dbReference type="ARBA" id="ARBA00022692"/>
    </source>
</evidence>
<name>A0AAQ4FJ68_AMBAM</name>
<dbReference type="CDD" id="cd00063">
    <property type="entry name" value="FN3"/>
    <property type="match status" value="1"/>
</dbReference>
<keyword evidence="7" id="KW-1015">Disulfide bond</keyword>
<protein>
    <recommendedName>
        <fullName evidence="10">Fibronectin type-III domain-containing protein</fullName>
    </recommendedName>
</protein>
<gene>
    <name evidence="11" type="ORF">V5799_022994</name>
</gene>
<evidence type="ECO:0000313" key="11">
    <source>
        <dbReference type="EMBL" id="KAK8787230.1"/>
    </source>
</evidence>